<evidence type="ECO:0000256" key="3">
    <source>
        <dbReference type="ARBA" id="ARBA00022692"/>
    </source>
</evidence>
<feature type="domain" description="ABC3 transporter permease C-terminal" evidence="7">
    <location>
        <begin position="323"/>
        <end position="468"/>
    </location>
</feature>
<sequence>MGNLKRALVYLQRKKGRSILLILILFILASILLTGFSMVRSAEQENQALQQSLGSSFVLKADLNNSGYYEPRVGDGYSYQIYVGPMITEDIIKEISGIEGVVDSFTDSASVMWTNVELKPAQWTASKPSTVISSDYIKIRKQVTTLFHCEKGEHHPYFENGAFKIIEGRNIQETDRQTAVISDEVASRNHLGLKDKILIKNRSLKNGEVCLEDQAIELEIVGIFHVNFYQEITDFTSEDAVAENFIFTDMDTEVQIRKNSGQASEKEYTKAVFYVDSPDILDSVMENVKDKIHLNGLLMEKDDSGYAAAVKPYQQVGTFTKSILVSVVIGCFIILSLLQSLWMKSRKKEVGILFALGIGKRSVWVQFLVENIMAAGIAFVLACVFAGPFSGKIGDLAEDMVSPEAGTQRYEIIESQTANIEIQQIASEKIQLDTKLTAPEISAVALLTTLVSVADITIAIRKYTRENPKQLLNST</sequence>
<gene>
    <name evidence="8" type="ORF">IAB71_03185</name>
</gene>
<keyword evidence="5 6" id="KW-0472">Membrane</keyword>
<evidence type="ECO:0000256" key="5">
    <source>
        <dbReference type="ARBA" id="ARBA00023136"/>
    </source>
</evidence>
<evidence type="ECO:0000256" key="1">
    <source>
        <dbReference type="ARBA" id="ARBA00004651"/>
    </source>
</evidence>
<evidence type="ECO:0000313" key="9">
    <source>
        <dbReference type="Proteomes" id="UP000824169"/>
    </source>
</evidence>
<dbReference type="InterPro" id="IPR050250">
    <property type="entry name" value="Macrolide_Exporter_MacB"/>
</dbReference>
<dbReference type="AlphaFoldDB" id="A0A9D1P1J4"/>
<keyword evidence="3 6" id="KW-0812">Transmembrane</keyword>
<dbReference type="Proteomes" id="UP000824169">
    <property type="component" value="Unassembled WGS sequence"/>
</dbReference>
<evidence type="ECO:0000259" key="7">
    <source>
        <dbReference type="Pfam" id="PF02687"/>
    </source>
</evidence>
<dbReference type="EMBL" id="DVOO01000011">
    <property type="protein sequence ID" value="HIV24780.1"/>
    <property type="molecule type" value="Genomic_DNA"/>
</dbReference>
<dbReference type="Pfam" id="PF02687">
    <property type="entry name" value="FtsX"/>
    <property type="match status" value="1"/>
</dbReference>
<evidence type="ECO:0000313" key="8">
    <source>
        <dbReference type="EMBL" id="HIV24780.1"/>
    </source>
</evidence>
<protein>
    <submittedName>
        <fullName evidence="8">ABC transporter permease</fullName>
    </submittedName>
</protein>
<dbReference type="PANTHER" id="PTHR30572:SF9">
    <property type="entry name" value="ABC TRANSPORTER PERMEASE PROTEIN"/>
    <property type="match status" value="1"/>
</dbReference>
<keyword evidence="4 6" id="KW-1133">Transmembrane helix</keyword>
<feature type="transmembrane region" description="Helical" evidence="6">
    <location>
        <begin position="441"/>
        <end position="460"/>
    </location>
</feature>
<dbReference type="GO" id="GO:0022857">
    <property type="term" value="F:transmembrane transporter activity"/>
    <property type="evidence" value="ECO:0007669"/>
    <property type="project" value="TreeGrafter"/>
</dbReference>
<feature type="transmembrane region" description="Helical" evidence="6">
    <location>
        <begin position="363"/>
        <end position="387"/>
    </location>
</feature>
<comment type="subcellular location">
    <subcellularLocation>
        <location evidence="1">Cell membrane</location>
        <topology evidence="1">Multi-pass membrane protein</topology>
    </subcellularLocation>
</comment>
<keyword evidence="2" id="KW-1003">Cell membrane</keyword>
<organism evidence="8 9">
    <name type="scientific">Candidatus Scatomonas pullistercoris</name>
    <dbReference type="NCBI Taxonomy" id="2840920"/>
    <lineage>
        <taxon>Bacteria</taxon>
        <taxon>Bacillati</taxon>
        <taxon>Bacillota</taxon>
        <taxon>Clostridia</taxon>
        <taxon>Lachnospirales</taxon>
        <taxon>Lachnospiraceae</taxon>
        <taxon>Lachnospiraceae incertae sedis</taxon>
        <taxon>Candidatus Scatomonas</taxon>
    </lineage>
</organism>
<proteinExistence type="predicted"/>
<evidence type="ECO:0000256" key="2">
    <source>
        <dbReference type="ARBA" id="ARBA00022475"/>
    </source>
</evidence>
<dbReference type="InterPro" id="IPR003838">
    <property type="entry name" value="ABC3_permease_C"/>
</dbReference>
<evidence type="ECO:0000256" key="4">
    <source>
        <dbReference type="ARBA" id="ARBA00022989"/>
    </source>
</evidence>
<accession>A0A9D1P1J4</accession>
<comment type="caution">
    <text evidence="8">The sequence shown here is derived from an EMBL/GenBank/DDBJ whole genome shotgun (WGS) entry which is preliminary data.</text>
</comment>
<dbReference type="PANTHER" id="PTHR30572">
    <property type="entry name" value="MEMBRANE COMPONENT OF TRANSPORTER-RELATED"/>
    <property type="match status" value="1"/>
</dbReference>
<name>A0A9D1P1J4_9FIRM</name>
<reference evidence="8" key="1">
    <citation type="submission" date="2020-10" db="EMBL/GenBank/DDBJ databases">
        <authorList>
            <person name="Gilroy R."/>
        </authorList>
    </citation>
    <scope>NUCLEOTIDE SEQUENCE</scope>
    <source>
        <strain evidence="8">CHK188-20938</strain>
    </source>
</reference>
<evidence type="ECO:0000256" key="6">
    <source>
        <dbReference type="SAM" id="Phobius"/>
    </source>
</evidence>
<reference evidence="8" key="2">
    <citation type="journal article" date="2021" name="PeerJ">
        <title>Extensive microbial diversity within the chicken gut microbiome revealed by metagenomics and culture.</title>
        <authorList>
            <person name="Gilroy R."/>
            <person name="Ravi A."/>
            <person name="Getino M."/>
            <person name="Pursley I."/>
            <person name="Horton D.L."/>
            <person name="Alikhan N.F."/>
            <person name="Baker D."/>
            <person name="Gharbi K."/>
            <person name="Hall N."/>
            <person name="Watson M."/>
            <person name="Adriaenssens E.M."/>
            <person name="Foster-Nyarko E."/>
            <person name="Jarju S."/>
            <person name="Secka A."/>
            <person name="Antonio M."/>
            <person name="Oren A."/>
            <person name="Chaudhuri R.R."/>
            <person name="La Ragione R."/>
            <person name="Hildebrand F."/>
            <person name="Pallen M.J."/>
        </authorList>
    </citation>
    <scope>NUCLEOTIDE SEQUENCE</scope>
    <source>
        <strain evidence="8">CHK188-20938</strain>
    </source>
</reference>
<dbReference type="GO" id="GO:0005886">
    <property type="term" value="C:plasma membrane"/>
    <property type="evidence" value="ECO:0007669"/>
    <property type="project" value="UniProtKB-SubCell"/>
</dbReference>
<feature type="transmembrane region" description="Helical" evidence="6">
    <location>
        <begin position="323"/>
        <end position="342"/>
    </location>
</feature>